<keyword evidence="10 13" id="KW-0496">Mitochondrion</keyword>
<evidence type="ECO:0000256" key="3">
    <source>
        <dbReference type="ARBA" id="ARBA00010535"/>
    </source>
</evidence>
<dbReference type="PANTHER" id="PTHR11432:SF3">
    <property type="entry name" value="NADH-UBIQUINONE OXIDOREDUCTASE CHAIN 1"/>
    <property type="match status" value="1"/>
</dbReference>
<evidence type="ECO:0000256" key="13">
    <source>
        <dbReference type="RuleBase" id="RU000473"/>
    </source>
</evidence>
<keyword evidence="11 14" id="KW-0472">Membrane</keyword>
<dbReference type="Pfam" id="PF00146">
    <property type="entry name" value="NADHdh"/>
    <property type="match status" value="1"/>
</dbReference>
<sequence length="308" mass="37089">MVVFMSFFLMILMVLLSVAFLTLYERKILSYMQYRKGPNKMSFKGMLQPFSDMIKLITKEMMMINSNMMFYYSPMAMFILSSLFWINYPWIYNNLNIKYSMIFMLFIMSLNVYPVLLIGWVSSNNYSILSMMRAVSQMISFEVLIYVIVLIVMMMIEDFMFTKIINYQLNIKFFIFMYPLYFMLLMSMLIDLNRVPFDLIEGESELVSGFNLEYYSSLFTLIFLSEYMSLLFVSLMITVMFFGVKSWSAYFLTFWLFNMNVLVMVRGVLARIRYDCLMYMCWKELLVMSIYYMMYLYLLKEINMMMLS</sequence>
<dbReference type="GO" id="GO:0005743">
    <property type="term" value="C:mitochondrial inner membrane"/>
    <property type="evidence" value="ECO:0007669"/>
    <property type="project" value="UniProtKB-SubCell"/>
</dbReference>
<evidence type="ECO:0000256" key="1">
    <source>
        <dbReference type="ARBA" id="ARBA00003257"/>
    </source>
</evidence>
<dbReference type="PROSITE" id="PS00668">
    <property type="entry name" value="COMPLEX1_ND1_2"/>
    <property type="match status" value="1"/>
</dbReference>
<dbReference type="InterPro" id="IPR001694">
    <property type="entry name" value="NADH_UbQ_OxRdtase_su1/FPO"/>
</dbReference>
<dbReference type="GO" id="GO:0009060">
    <property type="term" value="P:aerobic respiration"/>
    <property type="evidence" value="ECO:0007669"/>
    <property type="project" value="TreeGrafter"/>
</dbReference>
<keyword evidence="9 13" id="KW-0830">Ubiquinone</keyword>
<feature type="transmembrane region" description="Helical" evidence="14">
    <location>
        <begin position="249"/>
        <end position="269"/>
    </location>
</feature>
<name>A0A6B9MS14_9HYME</name>
<evidence type="ECO:0000256" key="7">
    <source>
        <dbReference type="ARBA" id="ARBA00022792"/>
    </source>
</evidence>
<evidence type="ECO:0000256" key="10">
    <source>
        <dbReference type="ARBA" id="ARBA00023128"/>
    </source>
</evidence>
<keyword evidence="7" id="KW-0999">Mitochondrion inner membrane</keyword>
<dbReference type="InterPro" id="IPR018086">
    <property type="entry name" value="NADH_UbQ_OxRdtase_su1_CS"/>
</dbReference>
<keyword evidence="8 14" id="KW-1133">Transmembrane helix</keyword>
<dbReference type="EMBL" id="MN747147">
    <property type="protein sequence ID" value="QHD26501.1"/>
    <property type="molecule type" value="Genomic_DNA"/>
</dbReference>
<evidence type="ECO:0000256" key="5">
    <source>
        <dbReference type="ARBA" id="ARBA00022448"/>
    </source>
</evidence>
<evidence type="ECO:0000256" key="2">
    <source>
        <dbReference type="ARBA" id="ARBA00004448"/>
    </source>
</evidence>
<protein>
    <recommendedName>
        <fullName evidence="4 13">NADH-ubiquinone oxidoreductase chain 1</fullName>
        <ecNumber evidence="13">7.1.1.2</ecNumber>
    </recommendedName>
</protein>
<dbReference type="AlphaFoldDB" id="A0A6B9MS14"/>
<evidence type="ECO:0000313" key="15">
    <source>
        <dbReference type="EMBL" id="QHD26501.1"/>
    </source>
</evidence>
<feature type="transmembrane region" description="Helical" evidence="14">
    <location>
        <begin position="100"/>
        <end position="122"/>
    </location>
</feature>
<evidence type="ECO:0000256" key="11">
    <source>
        <dbReference type="ARBA" id="ARBA00023136"/>
    </source>
</evidence>
<accession>A0A6B9MS14</accession>
<comment type="subcellular location">
    <subcellularLocation>
        <location evidence="2 12">Mitochondrion inner membrane</location>
        <topology evidence="2 12">Multi-pass membrane protein</topology>
    </subcellularLocation>
</comment>
<dbReference type="GO" id="GO:0008137">
    <property type="term" value="F:NADH dehydrogenase (ubiquinone) activity"/>
    <property type="evidence" value="ECO:0007669"/>
    <property type="project" value="UniProtKB-EC"/>
</dbReference>
<reference evidence="15" key="1">
    <citation type="submission" date="2019-11" db="EMBL/GenBank/DDBJ databases">
        <title>Complete mitochondrial genome of the stingless bee Lepidotrigona flavibasis.</title>
        <authorList>
            <person name="Zhao M."/>
            <person name="Wang C.-Y."/>
            <person name="Xu H.-L."/>
            <person name="Zhang F.-L."/>
            <person name="Zhong Y.-H."/>
            <person name="Feng Y."/>
            <person name="Wang S.-J."/>
        </authorList>
    </citation>
    <scope>NUCLEOTIDE SEQUENCE</scope>
</reference>
<dbReference type="PANTHER" id="PTHR11432">
    <property type="entry name" value="NADH DEHYDROGENASE SUBUNIT 1"/>
    <property type="match status" value="1"/>
</dbReference>
<feature type="transmembrane region" description="Helical" evidence="14">
    <location>
        <begin position="69"/>
        <end position="88"/>
    </location>
</feature>
<feature type="transmembrane region" description="Helical" evidence="14">
    <location>
        <begin position="143"/>
        <end position="165"/>
    </location>
</feature>
<evidence type="ECO:0000256" key="12">
    <source>
        <dbReference type="RuleBase" id="RU000471"/>
    </source>
</evidence>
<feature type="transmembrane region" description="Helical" evidence="14">
    <location>
        <begin position="218"/>
        <end position="243"/>
    </location>
</feature>
<keyword evidence="12" id="KW-0520">NAD</keyword>
<evidence type="ECO:0000256" key="9">
    <source>
        <dbReference type="ARBA" id="ARBA00023075"/>
    </source>
</evidence>
<evidence type="ECO:0000256" key="14">
    <source>
        <dbReference type="SAM" id="Phobius"/>
    </source>
</evidence>
<feature type="transmembrane region" description="Helical" evidence="14">
    <location>
        <begin position="171"/>
        <end position="190"/>
    </location>
</feature>
<proteinExistence type="inferred from homology"/>
<comment type="similarity">
    <text evidence="3 12">Belongs to the complex I subunit 1 family.</text>
</comment>
<keyword evidence="5" id="KW-0813">Transport</keyword>
<comment type="function">
    <text evidence="1">Core subunit of the mitochondrial membrane respiratory chain NADH dehydrogenase (Complex I) that is believed to belong to the minimal assembly required for catalysis. Complex I functions in the transfer of electrons from NADH to the respiratory chain. The immediate electron acceptor for the enzyme is believed to be ubiquinone.</text>
</comment>
<feature type="transmembrane region" description="Helical" evidence="14">
    <location>
        <begin position="6"/>
        <end position="24"/>
    </location>
</feature>
<keyword evidence="6 12" id="KW-0812">Transmembrane</keyword>
<comment type="catalytic activity">
    <reaction evidence="13">
        <text>a ubiquinone + NADH + 5 H(+)(in) = a ubiquinol + NAD(+) + 4 H(+)(out)</text>
        <dbReference type="Rhea" id="RHEA:29091"/>
        <dbReference type="Rhea" id="RHEA-COMP:9565"/>
        <dbReference type="Rhea" id="RHEA-COMP:9566"/>
        <dbReference type="ChEBI" id="CHEBI:15378"/>
        <dbReference type="ChEBI" id="CHEBI:16389"/>
        <dbReference type="ChEBI" id="CHEBI:17976"/>
        <dbReference type="ChEBI" id="CHEBI:57540"/>
        <dbReference type="ChEBI" id="CHEBI:57945"/>
        <dbReference type="EC" id="7.1.1.2"/>
    </reaction>
</comment>
<dbReference type="GO" id="GO:0003954">
    <property type="term" value="F:NADH dehydrogenase activity"/>
    <property type="evidence" value="ECO:0007669"/>
    <property type="project" value="TreeGrafter"/>
</dbReference>
<evidence type="ECO:0000256" key="6">
    <source>
        <dbReference type="ARBA" id="ARBA00022692"/>
    </source>
</evidence>
<feature type="transmembrane region" description="Helical" evidence="14">
    <location>
        <begin position="281"/>
        <end position="298"/>
    </location>
</feature>
<gene>
    <name evidence="15" type="primary">ND1</name>
</gene>
<evidence type="ECO:0000256" key="8">
    <source>
        <dbReference type="ARBA" id="ARBA00022989"/>
    </source>
</evidence>
<dbReference type="PROSITE" id="PS00667">
    <property type="entry name" value="COMPLEX1_ND1_1"/>
    <property type="match status" value="1"/>
</dbReference>
<evidence type="ECO:0000256" key="4">
    <source>
        <dbReference type="ARBA" id="ARBA00021009"/>
    </source>
</evidence>
<geneLocation type="mitochondrion" evidence="15"/>
<dbReference type="EC" id="7.1.1.2" evidence="13"/>
<organism evidence="15">
    <name type="scientific">Lepidotrigona flavibasis</name>
    <dbReference type="NCBI Taxonomy" id="2696055"/>
    <lineage>
        <taxon>Eukaryota</taxon>
        <taxon>Metazoa</taxon>
        <taxon>Ecdysozoa</taxon>
        <taxon>Arthropoda</taxon>
        <taxon>Hexapoda</taxon>
        <taxon>Insecta</taxon>
        <taxon>Pterygota</taxon>
        <taxon>Neoptera</taxon>
        <taxon>Endopterygota</taxon>
        <taxon>Hymenoptera</taxon>
        <taxon>Apocrita</taxon>
        <taxon>Aculeata</taxon>
        <taxon>Apoidea</taxon>
        <taxon>Anthophila</taxon>
        <taxon>Apidae</taxon>
        <taxon>Lepidotrigona</taxon>
    </lineage>
</organism>